<gene>
    <name evidence="1" type="ordered locus">Kkor_1251</name>
</gene>
<dbReference type="HOGENOM" id="CLU_1553985_0_0_6"/>
<keyword evidence="2" id="KW-1185">Reference proteome</keyword>
<dbReference type="eggNOG" id="ENOG503485Q">
    <property type="taxonomic scope" value="Bacteria"/>
</dbReference>
<dbReference type="EMBL" id="CP001707">
    <property type="protein sequence ID" value="ACV26670.1"/>
    <property type="molecule type" value="Genomic_DNA"/>
</dbReference>
<evidence type="ECO:0000313" key="1">
    <source>
        <dbReference type="EMBL" id="ACV26670.1"/>
    </source>
</evidence>
<accession>C7RBM8</accession>
<dbReference type="InParanoid" id="C7RBM8"/>
<evidence type="ECO:0000313" key="2">
    <source>
        <dbReference type="Proteomes" id="UP000001231"/>
    </source>
</evidence>
<dbReference type="OrthoDB" id="9153893at2"/>
<protein>
    <submittedName>
        <fullName evidence="1">Uncharacterized protein</fullName>
    </submittedName>
</protein>
<name>C7RBM8_KANKD</name>
<dbReference type="AlphaFoldDB" id="C7RBM8"/>
<organism evidence="1 2">
    <name type="scientific">Kangiella koreensis (strain DSM 16069 / JCM 12317 / KCTC 12182 / SW-125)</name>
    <dbReference type="NCBI Taxonomy" id="523791"/>
    <lineage>
        <taxon>Bacteria</taxon>
        <taxon>Pseudomonadati</taxon>
        <taxon>Pseudomonadota</taxon>
        <taxon>Gammaproteobacteria</taxon>
        <taxon>Kangiellales</taxon>
        <taxon>Kangiellaceae</taxon>
        <taxon>Kangiella</taxon>
    </lineage>
</organism>
<dbReference type="STRING" id="523791.Kkor_1251"/>
<dbReference type="Proteomes" id="UP000001231">
    <property type="component" value="Chromosome"/>
</dbReference>
<reference evidence="1 2" key="1">
    <citation type="journal article" date="2009" name="Stand. Genomic Sci.">
        <title>Complete genome sequence of Kangiella koreensis type strain (SW-125).</title>
        <authorList>
            <person name="Han C."/>
            <person name="Sikorski J."/>
            <person name="Lapidus A."/>
            <person name="Nolan M."/>
            <person name="Glavina Del Rio T."/>
            <person name="Tice H."/>
            <person name="Cheng J.F."/>
            <person name="Lucas S."/>
            <person name="Chen F."/>
            <person name="Copeland A."/>
            <person name="Ivanova N."/>
            <person name="Mavromatis K."/>
            <person name="Ovchinnikova G."/>
            <person name="Pati A."/>
            <person name="Bruce D."/>
            <person name="Goodwin L."/>
            <person name="Pitluck S."/>
            <person name="Chen A."/>
            <person name="Palaniappan K."/>
            <person name="Land M."/>
            <person name="Hauser L."/>
            <person name="Chang Y.J."/>
            <person name="Jeffries C.D."/>
            <person name="Chain P."/>
            <person name="Saunders E."/>
            <person name="Brettin T."/>
            <person name="Goker M."/>
            <person name="Tindall B.J."/>
            <person name="Bristow J."/>
            <person name="Eisen J.A."/>
            <person name="Markowitz V."/>
            <person name="Hugenholtz P."/>
            <person name="Kyrpides N.C."/>
            <person name="Klenk H.P."/>
            <person name="Detter J.C."/>
        </authorList>
    </citation>
    <scope>NUCLEOTIDE SEQUENCE [LARGE SCALE GENOMIC DNA]</scope>
    <source>
        <strain evidence="2">DSM 16069 / KCTC 12182 / SW-125</strain>
    </source>
</reference>
<dbReference type="KEGG" id="kko:Kkor_1251"/>
<dbReference type="RefSeq" id="WP_012801184.1">
    <property type="nucleotide sequence ID" value="NC_013166.1"/>
</dbReference>
<proteinExistence type="predicted"/>
<sequence>MQEITSMLASKFKVKDIDFDNSQWHLAIPSSSGWYFIETNTPIEVLVNLSSPPSKYTNNDGDQKKCRNYNISSRAGSLLSCVGSDGVIGGQSFRVVYSGMAKNLLNRAREHTFAHLGTAGLALANYQEIKDYDWKFHYLINTIVPASKAHRNVILKLGEQIWRASNGWPILCAG</sequence>